<dbReference type="EMBL" id="CM007894">
    <property type="protein sequence ID" value="OTG25702.1"/>
    <property type="molecule type" value="Genomic_DNA"/>
</dbReference>
<reference evidence="2" key="2">
    <citation type="submission" date="2017-02" db="EMBL/GenBank/DDBJ databases">
        <title>Sunflower complete genome.</title>
        <authorList>
            <person name="Langlade N."/>
            <person name="Munos S."/>
        </authorList>
    </citation>
    <scope>NUCLEOTIDE SEQUENCE [LARGE SCALE GENOMIC DNA]</scope>
    <source>
        <tissue evidence="2">Leaves</tissue>
    </source>
</reference>
<organism evidence="2 3">
    <name type="scientific">Helianthus annuus</name>
    <name type="common">Common sunflower</name>
    <dbReference type="NCBI Taxonomy" id="4232"/>
    <lineage>
        <taxon>Eukaryota</taxon>
        <taxon>Viridiplantae</taxon>
        <taxon>Streptophyta</taxon>
        <taxon>Embryophyta</taxon>
        <taxon>Tracheophyta</taxon>
        <taxon>Spermatophyta</taxon>
        <taxon>Magnoliopsida</taxon>
        <taxon>eudicotyledons</taxon>
        <taxon>Gunneridae</taxon>
        <taxon>Pentapetalae</taxon>
        <taxon>asterids</taxon>
        <taxon>campanulids</taxon>
        <taxon>Asterales</taxon>
        <taxon>Asteraceae</taxon>
        <taxon>Asteroideae</taxon>
        <taxon>Heliantheae alliance</taxon>
        <taxon>Heliantheae</taxon>
        <taxon>Helianthus</taxon>
    </lineage>
</organism>
<accession>A0A251USG0</accession>
<protein>
    <submittedName>
        <fullName evidence="2">Uncharacterized protein</fullName>
    </submittedName>
</protein>
<reference evidence="1 3" key="1">
    <citation type="journal article" date="2017" name="Nature">
        <title>The sunflower genome provides insights into oil metabolism, flowering and Asterid evolution.</title>
        <authorList>
            <person name="Badouin H."/>
            <person name="Gouzy J."/>
            <person name="Grassa C.J."/>
            <person name="Murat F."/>
            <person name="Staton S.E."/>
            <person name="Cottret L."/>
            <person name="Lelandais-Briere C."/>
            <person name="Owens G.L."/>
            <person name="Carrere S."/>
            <person name="Mayjonade B."/>
            <person name="Legrand L."/>
            <person name="Gill N."/>
            <person name="Kane N.C."/>
            <person name="Bowers J.E."/>
            <person name="Hubner S."/>
            <person name="Bellec A."/>
            <person name="Berard A."/>
            <person name="Berges H."/>
            <person name="Blanchet N."/>
            <person name="Boniface M.C."/>
            <person name="Brunel D."/>
            <person name="Catrice O."/>
            <person name="Chaidir N."/>
            <person name="Claudel C."/>
            <person name="Donnadieu C."/>
            <person name="Faraut T."/>
            <person name="Fievet G."/>
            <person name="Helmstetter N."/>
            <person name="King M."/>
            <person name="Knapp S.J."/>
            <person name="Lai Z."/>
            <person name="Le Paslier M.C."/>
            <person name="Lippi Y."/>
            <person name="Lorenzon L."/>
            <person name="Mandel J.R."/>
            <person name="Marage G."/>
            <person name="Marchand G."/>
            <person name="Marquand E."/>
            <person name="Bret-Mestries E."/>
            <person name="Morien E."/>
            <person name="Nambeesan S."/>
            <person name="Nguyen T."/>
            <person name="Pegot-Espagnet P."/>
            <person name="Pouilly N."/>
            <person name="Raftis F."/>
            <person name="Sallet E."/>
            <person name="Schiex T."/>
            <person name="Thomas J."/>
            <person name="Vandecasteele C."/>
            <person name="Vares D."/>
            <person name="Vear F."/>
            <person name="Vautrin S."/>
            <person name="Crespi M."/>
            <person name="Mangin B."/>
            <person name="Burke J.M."/>
            <person name="Salse J."/>
            <person name="Munos S."/>
            <person name="Vincourt P."/>
            <person name="Rieseberg L.H."/>
            <person name="Langlade N.B."/>
        </authorList>
    </citation>
    <scope>NUCLEOTIDE SEQUENCE [LARGE SCALE GENOMIC DNA]</scope>
    <source>
        <strain evidence="3">cv. SF193</strain>
        <tissue evidence="1">Leaves</tissue>
    </source>
</reference>
<evidence type="ECO:0000313" key="2">
    <source>
        <dbReference type="EMBL" id="OTG25702.1"/>
    </source>
</evidence>
<evidence type="ECO:0000313" key="1">
    <source>
        <dbReference type="EMBL" id="KAF5806401.1"/>
    </source>
</evidence>
<dbReference type="Proteomes" id="UP000215914">
    <property type="component" value="Chromosome 5"/>
</dbReference>
<evidence type="ECO:0000313" key="3">
    <source>
        <dbReference type="Proteomes" id="UP000215914"/>
    </source>
</evidence>
<sequence>MATAFSCNFNKIWPPDLVKSTDVEERSLTAHRISEDPSRFRFRMLKQAPTYSSLKVMMHLLVLYAA</sequence>
<name>A0A251USG0_HELAN</name>
<dbReference type="EMBL" id="MNCJ02000320">
    <property type="protein sequence ID" value="KAF5806401.1"/>
    <property type="molecule type" value="Genomic_DNA"/>
</dbReference>
<keyword evidence="3" id="KW-1185">Reference proteome</keyword>
<reference evidence="1" key="3">
    <citation type="submission" date="2020-06" db="EMBL/GenBank/DDBJ databases">
        <title>Helianthus annuus Genome sequencing and assembly Release 2.</title>
        <authorList>
            <person name="Gouzy J."/>
            <person name="Langlade N."/>
            <person name="Munos S."/>
        </authorList>
    </citation>
    <scope>NUCLEOTIDE SEQUENCE</scope>
    <source>
        <tissue evidence="1">Leaves</tissue>
    </source>
</reference>
<dbReference type="Gramene" id="mRNA:HanXRQr2_Chr05g0220991">
    <property type="protein sequence ID" value="mRNA:HanXRQr2_Chr05g0220991"/>
    <property type="gene ID" value="HanXRQr2_Chr05g0220991"/>
</dbReference>
<gene>
    <name evidence="2" type="ORF">HannXRQ_Chr05g0150461</name>
    <name evidence="1" type="ORF">HanXRQr2_Chr05g0220991</name>
</gene>
<dbReference type="InParanoid" id="A0A251USG0"/>
<dbReference type="AlphaFoldDB" id="A0A251USG0"/>
<proteinExistence type="predicted"/>